<evidence type="ECO:0000313" key="1">
    <source>
        <dbReference type="EMBL" id="CAF2801765.1"/>
    </source>
</evidence>
<name>A0A7R8CF01_LEPSM</name>
<reference evidence="1" key="1">
    <citation type="submission" date="2021-02" db="EMBL/GenBank/DDBJ databases">
        <authorList>
            <person name="Bekaert M."/>
        </authorList>
    </citation>
    <scope>NUCLEOTIDE SEQUENCE</scope>
    <source>
        <strain evidence="1">IoA-00</strain>
    </source>
</reference>
<dbReference type="Proteomes" id="UP000675881">
    <property type="component" value="Chromosome 11"/>
</dbReference>
<proteinExistence type="predicted"/>
<gene>
    <name evidence="1" type="ORF">LSAA_2887</name>
</gene>
<protein>
    <submittedName>
        <fullName evidence="1">(salmon louse) hypothetical protein</fullName>
    </submittedName>
</protein>
<dbReference type="AlphaFoldDB" id="A0A7R8CF01"/>
<dbReference type="EMBL" id="HG994590">
    <property type="protein sequence ID" value="CAF2801765.1"/>
    <property type="molecule type" value="Genomic_DNA"/>
</dbReference>
<keyword evidence="2" id="KW-1185">Reference proteome</keyword>
<organism evidence="1 2">
    <name type="scientific">Lepeophtheirus salmonis</name>
    <name type="common">Salmon louse</name>
    <name type="synonym">Caligus salmonis</name>
    <dbReference type="NCBI Taxonomy" id="72036"/>
    <lineage>
        <taxon>Eukaryota</taxon>
        <taxon>Metazoa</taxon>
        <taxon>Ecdysozoa</taxon>
        <taxon>Arthropoda</taxon>
        <taxon>Crustacea</taxon>
        <taxon>Multicrustacea</taxon>
        <taxon>Hexanauplia</taxon>
        <taxon>Copepoda</taxon>
        <taxon>Siphonostomatoida</taxon>
        <taxon>Caligidae</taxon>
        <taxon>Lepeophtheirus</taxon>
    </lineage>
</organism>
<accession>A0A7R8CF01</accession>
<sequence length="93" mass="11092">MYFLTVLSLGHIQYPNTTKHSREECVRRVMKRFGSNRPTKNGLRSVKLLVEENRLMDGRVICHWMKQYILYPSRIHLFESSSGVDPWHQVIFK</sequence>
<evidence type="ECO:0000313" key="2">
    <source>
        <dbReference type="Proteomes" id="UP000675881"/>
    </source>
</evidence>